<reference evidence="1 2" key="1">
    <citation type="journal article" date="2010" name="Virol. J.">
        <title>Genomes of the T4-related bacteriophages as windows on microbial genome evolution.</title>
        <authorList>
            <person name="Petrov V.M."/>
            <person name="Ratnayaka S."/>
            <person name="Nolan J.M."/>
            <person name="Miller E.S."/>
            <person name="Karam J.D."/>
        </authorList>
    </citation>
    <scope>NUCLEOTIDE SEQUENCE [LARGE SCALE GENOMIC DNA]</scope>
</reference>
<dbReference type="GeneID" id="18559967"/>
<dbReference type="Proteomes" id="UP000008726">
    <property type="component" value="Segment"/>
</dbReference>
<evidence type="ECO:0000313" key="1">
    <source>
        <dbReference type="EMBL" id="ADQ52762.1"/>
    </source>
</evidence>
<organism evidence="1 2">
    <name type="scientific">Aeromonas phage PX29</name>
    <dbReference type="NCBI Taxonomy" id="926067"/>
    <lineage>
        <taxon>Viruses</taxon>
        <taxon>Duplodnaviria</taxon>
        <taxon>Heunggongvirae</taxon>
        <taxon>Uroviricota</taxon>
        <taxon>Caudoviricetes</taxon>
        <taxon>Pantevenvirales</taxon>
        <taxon>Straboviridae</taxon>
        <taxon>Angelvirus</taxon>
        <taxon>Angelvirus px29</taxon>
    </lineage>
</organism>
<name>E5DPX6_9CAUD</name>
<dbReference type="OrthoDB" id="37985at10239"/>
<gene>
    <name evidence="1" type="ORF">PX29p043</name>
</gene>
<accession>E5DPX6</accession>
<dbReference type="KEGG" id="vg:18559967"/>
<protein>
    <submittedName>
        <fullName evidence="1">Uncharacterized protein</fullName>
    </submittedName>
</protein>
<proteinExistence type="predicted"/>
<dbReference type="EMBL" id="GU396103">
    <property type="protein sequence ID" value="ADQ52762.1"/>
    <property type="molecule type" value="Genomic_DNA"/>
</dbReference>
<keyword evidence="2" id="KW-1185">Reference proteome</keyword>
<evidence type="ECO:0000313" key="2">
    <source>
        <dbReference type="Proteomes" id="UP000008726"/>
    </source>
</evidence>
<dbReference type="RefSeq" id="YP_009011472.1">
    <property type="nucleotide sequence ID" value="NC_023688.1"/>
</dbReference>
<sequence>MENIAKVYAEQIYTSEKIQLWKDAREILKKVITGELTRYDCREGLCDLLPINLTAKEINKDFEYWSGQRGYVLYSDKTTESGRINEEYLDQAIAEYNQENRFCRGEVDDTNPEYWEARKSLACHWVKFVELVLSNIVSLEKNDA</sequence>